<organism evidence="1 2">
    <name type="scientific">Candidatus Pinguicoccus supinus</name>
    <dbReference type="NCBI Taxonomy" id="2529394"/>
    <lineage>
        <taxon>Bacteria</taxon>
        <taxon>Pseudomonadati</taxon>
        <taxon>Verrucomicrobiota</taxon>
        <taxon>Candidatus Pinguicoccus</taxon>
    </lineage>
</organism>
<gene>
    <name evidence="1" type="ORF">E5P55_00275</name>
</gene>
<dbReference type="EMBL" id="CP039370">
    <property type="protein sequence ID" value="QPJ58591.1"/>
    <property type="molecule type" value="Genomic_DNA"/>
</dbReference>
<reference evidence="1 2" key="1">
    <citation type="journal article" date="2020" name="Sci. Rep.">
        <title>Morphology, ultrastructure, genomics, and phylogeny of Euplotes vanleeuwenhoeki sp. nov. and its ultra-reduced endosymbiont Candidatus Pinguicoccus supinus sp. nov.</title>
        <authorList>
            <person name="Serra V."/>
            <person name="Gammuto L."/>
            <person name="Nitla V."/>
            <person name="Castelli M."/>
            <person name="Lanzoni O."/>
            <person name="Sassera D."/>
            <person name="Bandi C."/>
            <person name="Sandeep B.V."/>
            <person name="Verni F."/>
            <person name="Modeo L."/>
            <person name="Petroni G."/>
        </authorList>
    </citation>
    <scope>NUCLEOTIDE SEQUENCE [LARGE SCALE GENOMIC DNA]</scope>
    <source>
        <strain evidence="1 2">KKR18_Esm</strain>
    </source>
</reference>
<dbReference type="KEGG" id="psup:E5P55_00275"/>
<keyword evidence="2" id="KW-1185">Reference proteome</keyword>
<dbReference type="AlphaFoldDB" id="A0A7T0BRT1"/>
<name>A0A7T0BRT1_9BACT</name>
<evidence type="ECO:0000313" key="1">
    <source>
        <dbReference type="EMBL" id="QPJ58591.1"/>
    </source>
</evidence>
<dbReference type="Proteomes" id="UP000594451">
    <property type="component" value="Chromosome"/>
</dbReference>
<evidence type="ECO:0000313" key="2">
    <source>
        <dbReference type="Proteomes" id="UP000594451"/>
    </source>
</evidence>
<protein>
    <submittedName>
        <fullName evidence="1">Uncharacterized protein</fullName>
    </submittedName>
</protein>
<sequence>MISILITLKIFFLIDKTNYNVNYSRNYLRNKYV</sequence>
<proteinExistence type="predicted"/>
<accession>A0A7T0BRT1</accession>